<keyword evidence="2" id="KW-1185">Reference proteome</keyword>
<comment type="caution">
    <text evidence="1">The sequence shown here is derived from an EMBL/GenBank/DDBJ whole genome shotgun (WGS) entry which is preliminary data.</text>
</comment>
<dbReference type="EMBL" id="CAJVQC010059871">
    <property type="protein sequence ID" value="CAG8800198.1"/>
    <property type="molecule type" value="Genomic_DNA"/>
</dbReference>
<proteinExistence type="predicted"/>
<name>A0ACA9RLV2_9GLOM</name>
<accession>A0ACA9RLV2</accession>
<feature type="non-terminal residue" evidence="1">
    <location>
        <position position="101"/>
    </location>
</feature>
<evidence type="ECO:0000313" key="1">
    <source>
        <dbReference type="EMBL" id="CAG8800198.1"/>
    </source>
</evidence>
<dbReference type="Proteomes" id="UP000789920">
    <property type="component" value="Unassembled WGS sequence"/>
</dbReference>
<evidence type="ECO:0000313" key="2">
    <source>
        <dbReference type="Proteomes" id="UP000789920"/>
    </source>
</evidence>
<sequence length="101" mass="11593">MGNRKILIWNLAVIILVILTIKHSEESKIIEYDLTGYGGILIARQFDDGKILIATLNEHSYLLYFIYQNGSIIPVNYEHSINLSNSSRWLLHDLKPLATDH</sequence>
<organism evidence="1 2">
    <name type="scientific">Racocetra persica</name>
    <dbReference type="NCBI Taxonomy" id="160502"/>
    <lineage>
        <taxon>Eukaryota</taxon>
        <taxon>Fungi</taxon>
        <taxon>Fungi incertae sedis</taxon>
        <taxon>Mucoromycota</taxon>
        <taxon>Glomeromycotina</taxon>
        <taxon>Glomeromycetes</taxon>
        <taxon>Diversisporales</taxon>
        <taxon>Gigasporaceae</taxon>
        <taxon>Racocetra</taxon>
    </lineage>
</organism>
<protein>
    <submittedName>
        <fullName evidence="1">14008_t:CDS:1</fullName>
    </submittedName>
</protein>
<reference evidence="1" key="1">
    <citation type="submission" date="2021-06" db="EMBL/GenBank/DDBJ databases">
        <authorList>
            <person name="Kallberg Y."/>
            <person name="Tangrot J."/>
            <person name="Rosling A."/>
        </authorList>
    </citation>
    <scope>NUCLEOTIDE SEQUENCE</scope>
    <source>
        <strain evidence="1">MA461A</strain>
    </source>
</reference>
<gene>
    <name evidence="1" type="ORF">RPERSI_LOCUS20865</name>
</gene>